<protein>
    <submittedName>
        <fullName evidence="2">Helix-turn-helix domain-containing protein</fullName>
    </submittedName>
</protein>
<dbReference type="Gene3D" id="1.10.1660.10">
    <property type="match status" value="1"/>
</dbReference>
<dbReference type="NCBIfam" id="TIGR01764">
    <property type="entry name" value="excise"/>
    <property type="match status" value="1"/>
</dbReference>
<reference evidence="2 3" key="1">
    <citation type="submission" date="2020-05" db="EMBL/GenBank/DDBJ databases">
        <title>Tigecycline resistant gene in Empedobacter stercoris.</title>
        <authorList>
            <person name="Chen Y."/>
            <person name="Cheng Y."/>
            <person name="Zhou K."/>
        </authorList>
    </citation>
    <scope>NUCLEOTIDE SEQUENCE [LARGE SCALE GENOMIC DNA]</scope>
    <source>
        <strain evidence="2 3">ES202</strain>
    </source>
</reference>
<organism evidence="2 3">
    <name type="scientific">Empedobacter stercoris</name>
    <dbReference type="NCBI Taxonomy" id="1628248"/>
    <lineage>
        <taxon>Bacteria</taxon>
        <taxon>Pseudomonadati</taxon>
        <taxon>Bacteroidota</taxon>
        <taxon>Flavobacteriia</taxon>
        <taxon>Flavobacteriales</taxon>
        <taxon>Weeksellaceae</taxon>
        <taxon>Empedobacter</taxon>
    </lineage>
</organism>
<dbReference type="Pfam" id="PF12728">
    <property type="entry name" value="HTH_17"/>
    <property type="match status" value="1"/>
</dbReference>
<dbReference type="RefSeq" id="WP_171622708.1">
    <property type="nucleotide sequence ID" value="NZ_JABFOQ010000010.1"/>
</dbReference>
<feature type="domain" description="Helix-turn-helix" evidence="1">
    <location>
        <begin position="42"/>
        <end position="91"/>
    </location>
</feature>
<evidence type="ECO:0000313" key="2">
    <source>
        <dbReference type="EMBL" id="NOJ75389.1"/>
    </source>
</evidence>
<dbReference type="InterPro" id="IPR010093">
    <property type="entry name" value="SinI_DNA-bd"/>
</dbReference>
<evidence type="ECO:0000259" key="1">
    <source>
        <dbReference type="Pfam" id="PF12728"/>
    </source>
</evidence>
<comment type="caution">
    <text evidence="2">The sequence shown here is derived from an EMBL/GenBank/DDBJ whole genome shotgun (WGS) entry which is preliminary data.</text>
</comment>
<dbReference type="SUPFAM" id="SSF46955">
    <property type="entry name" value="Putative DNA-binding domain"/>
    <property type="match status" value="1"/>
</dbReference>
<proteinExistence type="predicted"/>
<dbReference type="InterPro" id="IPR009061">
    <property type="entry name" value="DNA-bd_dom_put_sf"/>
</dbReference>
<dbReference type="InterPro" id="IPR041657">
    <property type="entry name" value="HTH_17"/>
</dbReference>
<dbReference type="PANTHER" id="PTHR34585">
    <property type="match status" value="1"/>
</dbReference>
<gene>
    <name evidence="2" type="ORF">HMH06_05995</name>
</gene>
<dbReference type="EMBL" id="JABFOQ010000010">
    <property type="protein sequence ID" value="NOJ75389.1"/>
    <property type="molecule type" value="Genomic_DNA"/>
</dbReference>
<accession>A0ABX1WLL0</accession>
<dbReference type="Proteomes" id="UP000580344">
    <property type="component" value="Unassembled WGS sequence"/>
</dbReference>
<sequence length="97" mass="11491">MNAIQIHGTTSKQFIEELKTALIPELRKQLSEEFQPKEPTEYLTRTEVCKLLKIDQSTLHHWRNKGILQAHGIGNRVYFKRSEIEEYLEQNKLNQIK</sequence>
<name>A0ABX1WLL0_9FLAO</name>
<keyword evidence="3" id="KW-1185">Reference proteome</keyword>
<dbReference type="PANTHER" id="PTHR34585:SF22">
    <property type="entry name" value="HELIX-TURN-HELIX DOMAIN-CONTAINING PROTEIN"/>
    <property type="match status" value="1"/>
</dbReference>
<evidence type="ECO:0000313" key="3">
    <source>
        <dbReference type="Proteomes" id="UP000580344"/>
    </source>
</evidence>